<proteinExistence type="predicted"/>
<dbReference type="RefSeq" id="WP_379717644.1">
    <property type="nucleotide sequence ID" value="NZ_JBHSMS010000015.1"/>
</dbReference>
<evidence type="ECO:0000313" key="1">
    <source>
        <dbReference type="EMBL" id="MFC5510386.1"/>
    </source>
</evidence>
<evidence type="ECO:0000313" key="2">
    <source>
        <dbReference type="Proteomes" id="UP001596031"/>
    </source>
</evidence>
<gene>
    <name evidence="1" type="ORF">ACFPOU_04490</name>
</gene>
<dbReference type="Proteomes" id="UP001596031">
    <property type="component" value="Unassembled WGS sequence"/>
</dbReference>
<accession>A0ABW0PEA6</accession>
<sequence>MKLPSWLPFRRRTALVPPPAVPASVVISAASTFDEVAEPRDRELLGKAIASINDQLHEVINRNADGVNRAAIGLRRETDLLLSLGVSDPFAGKAGSYAQMALELANTGRGMNLQAQPHNLSPQERADLVARAMTLMLRAQILMDAAKKNNVANIEAALARQEQLMRGARSALVCHHV</sequence>
<organism evidence="1 2">
    <name type="scientific">Massilia jejuensis</name>
    <dbReference type="NCBI Taxonomy" id="648894"/>
    <lineage>
        <taxon>Bacteria</taxon>
        <taxon>Pseudomonadati</taxon>
        <taxon>Pseudomonadota</taxon>
        <taxon>Betaproteobacteria</taxon>
        <taxon>Burkholderiales</taxon>
        <taxon>Oxalobacteraceae</taxon>
        <taxon>Telluria group</taxon>
        <taxon>Massilia</taxon>
    </lineage>
</organism>
<keyword evidence="2" id="KW-1185">Reference proteome</keyword>
<comment type="caution">
    <text evidence="1">The sequence shown here is derived from an EMBL/GenBank/DDBJ whole genome shotgun (WGS) entry which is preliminary data.</text>
</comment>
<evidence type="ECO:0008006" key="3">
    <source>
        <dbReference type="Google" id="ProtNLM"/>
    </source>
</evidence>
<name>A0ABW0PEA6_9BURK</name>
<reference evidence="2" key="1">
    <citation type="journal article" date="2019" name="Int. J. Syst. Evol. Microbiol.">
        <title>The Global Catalogue of Microorganisms (GCM) 10K type strain sequencing project: providing services to taxonomists for standard genome sequencing and annotation.</title>
        <authorList>
            <consortium name="The Broad Institute Genomics Platform"/>
            <consortium name="The Broad Institute Genome Sequencing Center for Infectious Disease"/>
            <person name="Wu L."/>
            <person name="Ma J."/>
        </authorList>
    </citation>
    <scope>NUCLEOTIDE SEQUENCE [LARGE SCALE GENOMIC DNA]</scope>
    <source>
        <strain evidence="2">CCUG 38813</strain>
    </source>
</reference>
<dbReference type="EMBL" id="JBHSMS010000015">
    <property type="protein sequence ID" value="MFC5510386.1"/>
    <property type="molecule type" value="Genomic_DNA"/>
</dbReference>
<protein>
    <recommendedName>
        <fullName evidence="3">Toxic anion resistance protein TelA</fullName>
    </recommendedName>
</protein>